<comment type="caution">
    <text evidence="3">The sequence shown here is derived from an EMBL/GenBank/DDBJ whole genome shotgun (WGS) entry which is preliminary data.</text>
</comment>
<dbReference type="InterPro" id="IPR024467">
    <property type="entry name" value="Xre/MbcA/ParS-like_toxin-bd"/>
</dbReference>
<dbReference type="Pfam" id="PF20432">
    <property type="entry name" value="Xre-like-HTH"/>
    <property type="match status" value="1"/>
</dbReference>
<evidence type="ECO:0000259" key="1">
    <source>
        <dbReference type="Pfam" id="PF09722"/>
    </source>
</evidence>
<name>A0ABY1PWM3_9BURK</name>
<keyword evidence="4" id="KW-1185">Reference proteome</keyword>
<feature type="domain" description="Antitoxin Xre-like helix-turn-helix" evidence="2">
    <location>
        <begin position="12"/>
        <end position="76"/>
    </location>
</feature>
<dbReference type="Pfam" id="PF09722">
    <property type="entry name" value="Xre_MbcA_ParS_C"/>
    <property type="match status" value="1"/>
</dbReference>
<sequence length="130" mass="14023">MKAVADRPAVPQVHPDAGATLSKAVRNAASLLEIRQNALARILGVSTATASRLCAGTYQLSPERGKEWELGILLVRLFRSLDAMVGHDADARKWLTSDNLGLGQAPLAMMESAEGLVRVLHYVDAHRGRI</sequence>
<dbReference type="Proteomes" id="UP001158049">
    <property type="component" value="Unassembled WGS sequence"/>
</dbReference>
<evidence type="ECO:0000259" key="2">
    <source>
        <dbReference type="Pfam" id="PF20432"/>
    </source>
</evidence>
<protein>
    <recommendedName>
        <fullName evidence="5">XRE family transcriptional regulator</fullName>
    </recommendedName>
</protein>
<dbReference type="InterPro" id="IPR046847">
    <property type="entry name" value="Xre-like_HTH"/>
</dbReference>
<accession>A0ABY1PWM3</accession>
<reference evidence="3 4" key="1">
    <citation type="submission" date="2017-05" db="EMBL/GenBank/DDBJ databases">
        <authorList>
            <person name="Varghese N."/>
            <person name="Submissions S."/>
        </authorList>
    </citation>
    <scope>NUCLEOTIDE SEQUENCE [LARGE SCALE GENOMIC DNA]</scope>
    <source>
        <strain evidence="3 4">DSM 26001</strain>
    </source>
</reference>
<evidence type="ECO:0000313" key="3">
    <source>
        <dbReference type="EMBL" id="SMP48030.1"/>
    </source>
</evidence>
<proteinExistence type="predicted"/>
<feature type="domain" description="Antitoxin Xre/MbcA/ParS-like toxin-binding" evidence="1">
    <location>
        <begin position="80"/>
        <end position="128"/>
    </location>
</feature>
<dbReference type="EMBL" id="FXUL01000002">
    <property type="protein sequence ID" value="SMP48030.1"/>
    <property type="molecule type" value="Genomic_DNA"/>
</dbReference>
<evidence type="ECO:0000313" key="4">
    <source>
        <dbReference type="Proteomes" id="UP001158049"/>
    </source>
</evidence>
<gene>
    <name evidence="3" type="ORF">SAMN06295970_10291</name>
</gene>
<organism evidence="3 4">
    <name type="scientific">Noviherbaspirillum suwonense</name>
    <dbReference type="NCBI Taxonomy" id="1224511"/>
    <lineage>
        <taxon>Bacteria</taxon>
        <taxon>Pseudomonadati</taxon>
        <taxon>Pseudomonadota</taxon>
        <taxon>Betaproteobacteria</taxon>
        <taxon>Burkholderiales</taxon>
        <taxon>Oxalobacteraceae</taxon>
        <taxon>Noviherbaspirillum</taxon>
    </lineage>
</organism>
<evidence type="ECO:0008006" key="5">
    <source>
        <dbReference type="Google" id="ProtNLM"/>
    </source>
</evidence>